<name>A0ABU1W1B2_9GAMM</name>
<keyword evidence="1" id="KW-0175">Coiled coil</keyword>
<feature type="region of interest" description="Disordered" evidence="2">
    <location>
        <begin position="54"/>
        <end position="74"/>
    </location>
</feature>
<dbReference type="Proteomes" id="UP001257909">
    <property type="component" value="Unassembled WGS sequence"/>
</dbReference>
<evidence type="ECO:0000313" key="3">
    <source>
        <dbReference type="EMBL" id="MDR7121761.1"/>
    </source>
</evidence>
<organism evidence="3 4">
    <name type="scientific">Rheinheimera soli</name>
    <dbReference type="NCBI Taxonomy" id="443616"/>
    <lineage>
        <taxon>Bacteria</taxon>
        <taxon>Pseudomonadati</taxon>
        <taxon>Pseudomonadota</taxon>
        <taxon>Gammaproteobacteria</taxon>
        <taxon>Chromatiales</taxon>
        <taxon>Chromatiaceae</taxon>
        <taxon>Rheinheimera</taxon>
    </lineage>
</organism>
<dbReference type="EMBL" id="JAVDWR010000009">
    <property type="protein sequence ID" value="MDR7121761.1"/>
    <property type="molecule type" value="Genomic_DNA"/>
</dbReference>
<comment type="caution">
    <text evidence="3">The sequence shown here is derived from an EMBL/GenBank/DDBJ whole genome shotgun (WGS) entry which is preliminary data.</text>
</comment>
<evidence type="ECO:0000256" key="1">
    <source>
        <dbReference type="SAM" id="Coils"/>
    </source>
</evidence>
<evidence type="ECO:0000313" key="4">
    <source>
        <dbReference type="Proteomes" id="UP001257909"/>
    </source>
</evidence>
<keyword evidence="4" id="KW-1185">Reference proteome</keyword>
<dbReference type="RefSeq" id="WP_310279349.1">
    <property type="nucleotide sequence ID" value="NZ_JAVDWR010000009.1"/>
</dbReference>
<evidence type="ECO:0000256" key="2">
    <source>
        <dbReference type="SAM" id="MobiDB-lite"/>
    </source>
</evidence>
<feature type="coiled-coil region" evidence="1">
    <location>
        <begin position="77"/>
        <end position="136"/>
    </location>
</feature>
<proteinExistence type="predicted"/>
<sequence>MIKMDVLTQVLNRGISNSEQRSTLASSDAAGITASDNKSGIKAEVGIHVDISPLGLQKSKNAGRDEDIDESELPDDVKNSLKAIRNQQEELEEKREELQKLMNNNAMPAEEKEQKIKQLQAEIGNLVRAVADAKTQLLSSMQEQGLSDQQIQKAMMLMD</sequence>
<accession>A0ABU1W1B2</accession>
<gene>
    <name evidence="3" type="ORF">J2W69_002718</name>
</gene>
<protein>
    <submittedName>
        <fullName evidence="3">Pimeloyl-CoA synthetase</fullName>
    </submittedName>
</protein>
<reference evidence="3 4" key="1">
    <citation type="submission" date="2023-07" db="EMBL/GenBank/DDBJ databases">
        <title>Sorghum-associated microbial communities from plants grown in Nebraska, USA.</title>
        <authorList>
            <person name="Schachtman D."/>
        </authorList>
    </citation>
    <scope>NUCLEOTIDE SEQUENCE [LARGE SCALE GENOMIC DNA]</scope>
    <source>
        <strain evidence="3 4">4138</strain>
    </source>
</reference>